<keyword evidence="1" id="KW-0732">Signal</keyword>
<feature type="domain" description="YcdB/YcdC repeated" evidence="2">
    <location>
        <begin position="127"/>
        <end position="223"/>
    </location>
</feature>
<protein>
    <recommendedName>
        <fullName evidence="2">YcdB/YcdC repeated domain-containing protein</fullName>
    </recommendedName>
</protein>
<gene>
    <name evidence="3" type="ORF">SAMN02745120_0020</name>
</gene>
<dbReference type="AlphaFoldDB" id="A0A1T5DJH6"/>
<dbReference type="InterPro" id="IPR032599">
    <property type="entry name" value="YcdB/YcdC_rep_domain"/>
</dbReference>
<organism evidence="3 4">
    <name type="scientific">Acetoanaerobium noterae</name>
    <dbReference type="NCBI Taxonomy" id="745369"/>
    <lineage>
        <taxon>Bacteria</taxon>
        <taxon>Bacillati</taxon>
        <taxon>Bacillota</taxon>
        <taxon>Clostridia</taxon>
        <taxon>Peptostreptococcales</taxon>
        <taxon>Filifactoraceae</taxon>
        <taxon>Acetoanaerobium</taxon>
    </lineage>
</organism>
<name>A0A1T5DJH6_9FIRM</name>
<reference evidence="4" key="1">
    <citation type="submission" date="2017-02" db="EMBL/GenBank/DDBJ databases">
        <authorList>
            <person name="Varghese N."/>
            <person name="Submissions S."/>
        </authorList>
    </citation>
    <scope>NUCLEOTIDE SEQUENCE [LARGE SCALE GENOMIC DNA]</scope>
    <source>
        <strain evidence="4">ATCC 35199</strain>
    </source>
</reference>
<sequence>MKKYKKLIALSMMTAMLTSPAISFADSNMAGMDNGVLDSKLTVPAVIEQRELTKRDLEAIDYAKAIMKDYFGTELKSEDYILDVFYSSDYNDEQFPKDKNFRENISVSFMPKSENGGGGAYVAYYEDNKEIISVSNMNIDYEAKRKMTKEKGHEIAKEFLKDKTDLDLSQFTYKVFEESPYNQEYVMGDYYYQRVHEGIEYDGDFISVTVDLSTGKVVSFYQNYTKSLKFPDATPKLTAEEALKIAKEKFTSELKYVTSPSDEKRAIPVYIIDTAFGDAVDAHTKNIYYFGGPVTIEKFNMTPDEVSNLTKDIKPIKFKAENKGQAVEAANMLLKEVYGVELTPKVEYSEYDPNNVYVTYKDTKAKLEYYVSINISDNKALFMGRMPMYIEGMPYDMPTNQKPVINYKQAYEMAIKELAKIAPEQLKQVDFEQVNYVYDSNPYTPAEYYFTFPRKVESAEFQEQFIDIRINGVTKTVESIGIYWDDKKTFDSLEGLIKPEQAMEKFLSDKSMQLRYTLDYNQTQKTGEPVIKLIYSLVSKDGHYSGSYIDAKTGKYIDYPVMYAEPAVAP</sequence>
<evidence type="ECO:0000313" key="3">
    <source>
        <dbReference type="EMBL" id="SKB71862.1"/>
    </source>
</evidence>
<evidence type="ECO:0000259" key="2">
    <source>
        <dbReference type="Pfam" id="PF16244"/>
    </source>
</evidence>
<dbReference type="Pfam" id="PF16244">
    <property type="entry name" value="DUF4901"/>
    <property type="match status" value="1"/>
</dbReference>
<evidence type="ECO:0000313" key="4">
    <source>
        <dbReference type="Proteomes" id="UP000243406"/>
    </source>
</evidence>
<proteinExistence type="predicted"/>
<keyword evidence="4" id="KW-1185">Reference proteome</keyword>
<accession>A0A1T5DJH6</accession>
<evidence type="ECO:0000256" key="1">
    <source>
        <dbReference type="SAM" id="SignalP"/>
    </source>
</evidence>
<feature type="chain" id="PRO_5013205163" description="YcdB/YcdC repeated domain-containing protein" evidence="1">
    <location>
        <begin position="26"/>
        <end position="570"/>
    </location>
</feature>
<dbReference type="EMBL" id="FUYN01000010">
    <property type="protein sequence ID" value="SKB71862.1"/>
    <property type="molecule type" value="Genomic_DNA"/>
</dbReference>
<dbReference type="RefSeq" id="WP_079590684.1">
    <property type="nucleotide sequence ID" value="NZ_FUYN01000010.1"/>
</dbReference>
<dbReference type="OrthoDB" id="2473368at2"/>
<feature type="signal peptide" evidence="1">
    <location>
        <begin position="1"/>
        <end position="25"/>
    </location>
</feature>
<dbReference type="Proteomes" id="UP000243406">
    <property type="component" value="Unassembled WGS sequence"/>
</dbReference>